<dbReference type="Proteomes" id="UP000001937">
    <property type="component" value="Chromosome"/>
</dbReference>
<keyword evidence="3" id="KW-1185">Reference proteome</keyword>
<organism evidence="2 3">
    <name type="scientific">Frankia casuarinae (strain DSM 45818 / CECT 9043 / HFP020203 / CcI3)</name>
    <dbReference type="NCBI Taxonomy" id="106370"/>
    <lineage>
        <taxon>Bacteria</taxon>
        <taxon>Bacillati</taxon>
        <taxon>Actinomycetota</taxon>
        <taxon>Actinomycetes</taxon>
        <taxon>Frankiales</taxon>
        <taxon>Frankiaceae</taxon>
        <taxon>Frankia</taxon>
    </lineage>
</organism>
<reference evidence="2 3" key="1">
    <citation type="journal article" date="2007" name="Genome Res.">
        <title>Genome characteristics of facultatively symbiotic Frankia sp. strains reflect host range and host plant biogeography.</title>
        <authorList>
            <person name="Normand P."/>
            <person name="Lapierre P."/>
            <person name="Tisa L.S."/>
            <person name="Gogarten J.P."/>
            <person name="Alloisio N."/>
            <person name="Bagnarol E."/>
            <person name="Bassi C.A."/>
            <person name="Berry A.M."/>
            <person name="Bickhart D.M."/>
            <person name="Choisne N."/>
            <person name="Couloux A."/>
            <person name="Cournoyer B."/>
            <person name="Cruveiller S."/>
            <person name="Daubin V."/>
            <person name="Demange N."/>
            <person name="Francino M.P."/>
            <person name="Goltsman E."/>
            <person name="Huang Y."/>
            <person name="Kopp O.R."/>
            <person name="Labarre L."/>
            <person name="Lapidus A."/>
            <person name="Lavire C."/>
            <person name="Marechal J."/>
            <person name="Martinez M."/>
            <person name="Mastronunzio J.E."/>
            <person name="Mullin B.C."/>
            <person name="Niemann J."/>
            <person name="Pujic P."/>
            <person name="Rawnsley T."/>
            <person name="Rouy Z."/>
            <person name="Schenowitz C."/>
            <person name="Sellstedt A."/>
            <person name="Tavares F."/>
            <person name="Tomkins J.P."/>
            <person name="Vallenet D."/>
            <person name="Valverde C."/>
            <person name="Wall L.G."/>
            <person name="Wang Y."/>
            <person name="Medigue C."/>
            <person name="Benson D.R."/>
        </authorList>
    </citation>
    <scope>NUCLEOTIDE SEQUENCE [LARGE SCALE GENOMIC DNA]</scope>
    <source>
        <strain evidence="3">DSM 45818 / CECT 9043 / CcI3</strain>
    </source>
</reference>
<gene>
    <name evidence="2" type="ordered locus">Francci3_2639</name>
</gene>
<feature type="compositionally biased region" description="Polar residues" evidence="1">
    <location>
        <begin position="113"/>
        <end position="130"/>
    </location>
</feature>
<dbReference type="STRING" id="106370.Francci3_2639"/>
<dbReference type="EMBL" id="CP000249">
    <property type="protein sequence ID" value="ABD12001.1"/>
    <property type="molecule type" value="Genomic_DNA"/>
</dbReference>
<accession>Q2J9P1</accession>
<dbReference type="AlphaFoldDB" id="Q2J9P1"/>
<feature type="region of interest" description="Disordered" evidence="1">
    <location>
        <begin position="82"/>
        <end position="156"/>
    </location>
</feature>
<name>Q2J9P1_FRACC</name>
<proteinExistence type="predicted"/>
<evidence type="ECO:0000256" key="1">
    <source>
        <dbReference type="SAM" id="MobiDB-lite"/>
    </source>
</evidence>
<feature type="compositionally biased region" description="Low complexity" evidence="1">
    <location>
        <begin position="22"/>
        <end position="33"/>
    </location>
</feature>
<feature type="region of interest" description="Disordered" evidence="1">
    <location>
        <begin position="1"/>
        <end position="62"/>
    </location>
</feature>
<evidence type="ECO:0000313" key="3">
    <source>
        <dbReference type="Proteomes" id="UP000001937"/>
    </source>
</evidence>
<protein>
    <submittedName>
        <fullName evidence="2">Uncharacterized protein</fullName>
    </submittedName>
</protein>
<evidence type="ECO:0000313" key="2">
    <source>
        <dbReference type="EMBL" id="ABD12001.1"/>
    </source>
</evidence>
<sequence length="156" mass="16120">MGMPDASRRVAHGTVAGGTVAGGTVADGTVGVAQLRERRRDVGPRGCARRGGPHKHGLGHAGPAAALGRAVRIPATAGIRSEPIRCSHRIDPEWMSDPPGSSAIERPRKGVPTRTSADWTSVGSPWTTSGRPRVTGSRAIREADVTHVGSGQESSP</sequence>
<feature type="compositionally biased region" description="Basic residues" evidence="1">
    <location>
        <begin position="47"/>
        <end position="58"/>
    </location>
</feature>
<dbReference type="HOGENOM" id="CLU_1683994_0_0_11"/>
<feature type="compositionally biased region" description="Basic and acidic residues" evidence="1">
    <location>
        <begin position="82"/>
        <end position="92"/>
    </location>
</feature>
<dbReference type="KEGG" id="fra:Francci3_2639"/>